<name>A0ABS1EWG5_9CLOT</name>
<evidence type="ECO:0000256" key="1">
    <source>
        <dbReference type="ARBA" id="ARBA00001920"/>
    </source>
</evidence>
<dbReference type="Gene3D" id="3.40.50.1220">
    <property type="entry name" value="TPP-binding domain"/>
    <property type="match status" value="1"/>
</dbReference>
<feature type="domain" description="Thiamine pyrophosphate enzyme central" evidence="12">
    <location>
        <begin position="206"/>
        <end position="337"/>
    </location>
</feature>
<dbReference type="Proteomes" id="UP000596739">
    <property type="component" value="Unassembled WGS sequence"/>
</dbReference>
<evidence type="ECO:0000256" key="7">
    <source>
        <dbReference type="ARBA" id="ARBA00022793"/>
    </source>
</evidence>
<organism evidence="15 16">
    <name type="scientific">Clostridium yunnanense</name>
    <dbReference type="NCBI Taxonomy" id="2800325"/>
    <lineage>
        <taxon>Bacteria</taxon>
        <taxon>Bacillati</taxon>
        <taxon>Bacillota</taxon>
        <taxon>Clostridia</taxon>
        <taxon>Eubacteriales</taxon>
        <taxon>Clostridiaceae</taxon>
        <taxon>Clostridium</taxon>
    </lineage>
</organism>
<dbReference type="PIRSF" id="PIRSF036565">
    <property type="entry name" value="Pyruvt_ip_decrb"/>
    <property type="match status" value="1"/>
</dbReference>
<dbReference type="InterPro" id="IPR029061">
    <property type="entry name" value="THDP-binding"/>
</dbReference>
<dbReference type="InterPro" id="IPR012001">
    <property type="entry name" value="Thiamin_PyroP_enz_TPP-bd_dom"/>
</dbReference>
<evidence type="ECO:0000256" key="8">
    <source>
        <dbReference type="ARBA" id="ARBA00022842"/>
    </source>
</evidence>
<dbReference type="Pfam" id="PF02776">
    <property type="entry name" value="TPP_enzyme_N"/>
    <property type="match status" value="1"/>
</dbReference>
<evidence type="ECO:0000256" key="5">
    <source>
        <dbReference type="ARBA" id="ARBA00020054"/>
    </source>
</evidence>
<evidence type="ECO:0000259" key="13">
    <source>
        <dbReference type="Pfam" id="PF02775"/>
    </source>
</evidence>
<proteinExistence type="inferred from homology"/>
<dbReference type="Pfam" id="PF00205">
    <property type="entry name" value="TPP_enzyme_M"/>
    <property type="match status" value="1"/>
</dbReference>
<evidence type="ECO:0000256" key="10">
    <source>
        <dbReference type="ARBA" id="ARBA00023239"/>
    </source>
</evidence>
<keyword evidence="8" id="KW-0460">Magnesium</keyword>
<keyword evidence="16" id="KW-1185">Reference proteome</keyword>
<dbReference type="Gene3D" id="3.40.50.970">
    <property type="match status" value="2"/>
</dbReference>
<dbReference type="CDD" id="cd02005">
    <property type="entry name" value="TPP_PDC_IPDC"/>
    <property type="match status" value="1"/>
</dbReference>
<evidence type="ECO:0000313" key="15">
    <source>
        <dbReference type="EMBL" id="MBK1813712.1"/>
    </source>
</evidence>
<evidence type="ECO:0000256" key="4">
    <source>
        <dbReference type="ARBA" id="ARBA00007812"/>
    </source>
</evidence>
<comment type="similarity">
    <text evidence="4 11">Belongs to the TPP enzyme family.</text>
</comment>
<dbReference type="RefSeq" id="WP_200274111.1">
    <property type="nucleotide sequence ID" value="NZ_JAENHN010000066.1"/>
</dbReference>
<keyword evidence="10" id="KW-0456">Lyase</keyword>
<evidence type="ECO:0000256" key="3">
    <source>
        <dbReference type="ARBA" id="ARBA00002938"/>
    </source>
</evidence>
<dbReference type="InterPro" id="IPR011766">
    <property type="entry name" value="TPP_enzyme_TPP-bd"/>
</dbReference>
<evidence type="ECO:0000259" key="12">
    <source>
        <dbReference type="Pfam" id="PF00205"/>
    </source>
</evidence>
<reference evidence="16" key="1">
    <citation type="submission" date="2021-01" db="EMBL/GenBank/DDBJ databases">
        <title>Genome public.</title>
        <authorList>
            <person name="Liu C."/>
            <person name="Sun Q."/>
        </authorList>
    </citation>
    <scope>NUCLEOTIDE SEQUENCE [LARGE SCALE GENOMIC DNA]</scope>
    <source>
        <strain evidence="16">YIM B02505</strain>
    </source>
</reference>
<dbReference type="InterPro" id="IPR047214">
    <property type="entry name" value="TPP_PDC_IPDC"/>
</dbReference>
<protein>
    <recommendedName>
        <fullName evidence="5">Alpha-keto-acid decarboxylase</fullName>
    </recommendedName>
</protein>
<dbReference type="InterPro" id="IPR012000">
    <property type="entry name" value="Thiamin_PyroP_enz_cen_dom"/>
</dbReference>
<dbReference type="PANTHER" id="PTHR43452:SF30">
    <property type="entry name" value="PYRUVATE DECARBOXYLASE ISOZYME 1-RELATED"/>
    <property type="match status" value="1"/>
</dbReference>
<evidence type="ECO:0000256" key="2">
    <source>
        <dbReference type="ARBA" id="ARBA00001964"/>
    </source>
</evidence>
<dbReference type="Pfam" id="PF02775">
    <property type="entry name" value="TPP_enzyme_C"/>
    <property type="match status" value="1"/>
</dbReference>
<evidence type="ECO:0000256" key="6">
    <source>
        <dbReference type="ARBA" id="ARBA00022723"/>
    </source>
</evidence>
<feature type="domain" description="Thiamine pyrophosphate enzyme N-terminal TPP-binding" evidence="14">
    <location>
        <begin position="15"/>
        <end position="120"/>
    </location>
</feature>
<dbReference type="SUPFAM" id="SSF52518">
    <property type="entry name" value="Thiamin diphosphate-binding fold (THDP-binding)"/>
    <property type="match status" value="2"/>
</dbReference>
<feature type="domain" description="Thiamine pyrophosphate enzyme TPP-binding" evidence="13">
    <location>
        <begin position="403"/>
        <end position="534"/>
    </location>
</feature>
<keyword evidence="7" id="KW-0210">Decarboxylase</keyword>
<evidence type="ECO:0000256" key="9">
    <source>
        <dbReference type="ARBA" id="ARBA00023052"/>
    </source>
</evidence>
<sequence>MLQQQKGNSTNNPIVSQYLYDCLYKEGITEIFGVPGDYNFSLLDTLENYKKINFVNCCNELNSGYAADSYARIKGIGAMITTFGVGELSACNAIAGSYSENVPVIHIVGAPKTTVQLEHKKMHHTLLDGYYDAFIKIYENITAYTAVITKENAEIEIPKAISIAKNTKKPVYLLIAIDVAEQKVITRDIVTAEEQTDEKSLKSAIDHINLMLTKCKNPIIIPDILVLRYGLQGKVEQLVDKMDIPVATMMMGKSSFNESHPNYIGLYAGNWGSNEVQKIVESSDCLITIGAIWSDYNTGSFSANLNPLNIIEIQPTYVKVGMSVYENILIQDSLDELLKVAKKKSTPKPDVHFPYTDSVASLEDKISSNFYYPRIQEFIKEDDIIIAEAGTFAYGISQLRLPKGVIYINQSGWGSIGYATPAAFGASVAAKDKRVILFTGDGSHQLTTQEISSMLHNNCKPIIFLLNNNFYTIEAYLNKPNKAHYNELQNWDYTKLVESYGGNSYTRKVYTNGELEEAIKEAEVQCKERLCFIEMICDKMDAPYMVHNIHEMVKQMQ</sequence>
<evidence type="ECO:0000259" key="14">
    <source>
        <dbReference type="Pfam" id="PF02776"/>
    </source>
</evidence>
<comment type="caution">
    <text evidence="15">The sequence shown here is derived from an EMBL/GenBank/DDBJ whole genome shotgun (WGS) entry which is preliminary data.</text>
</comment>
<dbReference type="EMBL" id="JAENHN010000066">
    <property type="protein sequence ID" value="MBK1813712.1"/>
    <property type="molecule type" value="Genomic_DNA"/>
</dbReference>
<dbReference type="SUPFAM" id="SSF52467">
    <property type="entry name" value="DHS-like NAD/FAD-binding domain"/>
    <property type="match status" value="1"/>
</dbReference>
<keyword evidence="6" id="KW-0479">Metal-binding</keyword>
<dbReference type="InterPro" id="IPR047213">
    <property type="entry name" value="TPP_PYR_PDC_IPDC-like"/>
</dbReference>
<accession>A0ABS1EWG5</accession>
<comment type="cofactor">
    <cofactor evidence="2">
        <name>thiamine diphosphate</name>
        <dbReference type="ChEBI" id="CHEBI:58937"/>
    </cofactor>
</comment>
<dbReference type="InterPro" id="IPR012110">
    <property type="entry name" value="PDC/IPDC-like"/>
</dbReference>
<dbReference type="PANTHER" id="PTHR43452">
    <property type="entry name" value="PYRUVATE DECARBOXYLASE"/>
    <property type="match status" value="1"/>
</dbReference>
<evidence type="ECO:0000313" key="16">
    <source>
        <dbReference type="Proteomes" id="UP000596739"/>
    </source>
</evidence>
<comment type="function">
    <text evidence="3">Decarboxylates branched-chain and aromatic alpha-keto acids to aldehydes.</text>
</comment>
<dbReference type="InterPro" id="IPR029035">
    <property type="entry name" value="DHS-like_NAD/FAD-binding_dom"/>
</dbReference>
<keyword evidence="9 11" id="KW-0786">Thiamine pyrophosphate</keyword>
<evidence type="ECO:0000256" key="11">
    <source>
        <dbReference type="RuleBase" id="RU362132"/>
    </source>
</evidence>
<dbReference type="CDD" id="cd07038">
    <property type="entry name" value="TPP_PYR_PDC_IPDC_like"/>
    <property type="match status" value="1"/>
</dbReference>
<gene>
    <name evidence="15" type="ORF">JHL18_24140</name>
</gene>
<comment type="cofactor">
    <cofactor evidence="1">
        <name>a metal cation</name>
        <dbReference type="ChEBI" id="CHEBI:25213"/>
    </cofactor>
</comment>